<feature type="compositionally biased region" description="Pro residues" evidence="1">
    <location>
        <begin position="38"/>
        <end position="53"/>
    </location>
</feature>
<keyword evidence="5" id="KW-1185">Reference proteome</keyword>
<dbReference type="EMBL" id="CP046904">
    <property type="protein sequence ID" value="QGZ42136.1"/>
    <property type="molecule type" value="Genomic_DNA"/>
</dbReference>
<reference evidence="3 4" key="1">
    <citation type="journal article" date="2015" name="Stand. Genomic Sci.">
        <title>Genomic Encyclopedia of Bacterial and Archaeal Type Strains, Phase III: the genomes of soil and plant-associated and newly described type strains.</title>
        <authorList>
            <person name="Whitman W.B."/>
            <person name="Woyke T."/>
            <person name="Klenk H.P."/>
            <person name="Zhou Y."/>
            <person name="Lilburn T.G."/>
            <person name="Beck B.J."/>
            <person name="De Vos P."/>
            <person name="Vandamme P."/>
            <person name="Eisen J.A."/>
            <person name="Garrity G."/>
            <person name="Hugenholtz P."/>
            <person name="Kyrpides N.C."/>
        </authorList>
    </citation>
    <scope>NUCLEOTIDE SEQUENCE [LARGE SCALE GENOMIC DNA]</scope>
    <source>
        <strain evidence="3 4">CGMCC 1.10685</strain>
    </source>
</reference>
<evidence type="ECO:0000313" key="5">
    <source>
        <dbReference type="Proteomes" id="UP000437862"/>
    </source>
</evidence>
<feature type="region of interest" description="Disordered" evidence="1">
    <location>
        <begin position="25"/>
        <end position="109"/>
    </location>
</feature>
<proteinExistence type="predicted"/>
<gene>
    <name evidence="2" type="ORF">GO485_25890</name>
    <name evidence="3" type="ORF">IP92_05467</name>
</gene>
<dbReference type="AlphaFoldDB" id="A0A562PDI0"/>
<evidence type="ECO:0000256" key="1">
    <source>
        <dbReference type="SAM" id="MobiDB-lite"/>
    </source>
</evidence>
<evidence type="ECO:0008006" key="6">
    <source>
        <dbReference type="Google" id="ProtNLM"/>
    </source>
</evidence>
<dbReference type="Proteomes" id="UP000315112">
    <property type="component" value="Unassembled WGS sequence"/>
</dbReference>
<evidence type="ECO:0000313" key="3">
    <source>
        <dbReference type="EMBL" id="TWI42491.1"/>
    </source>
</evidence>
<name>A0A562PDI0_9BURK</name>
<feature type="compositionally biased region" description="Basic and acidic residues" evidence="1">
    <location>
        <begin position="69"/>
        <end position="79"/>
    </location>
</feature>
<dbReference type="Proteomes" id="UP000437862">
    <property type="component" value="Chromosome"/>
</dbReference>
<feature type="compositionally biased region" description="Low complexity" evidence="1">
    <location>
        <begin position="54"/>
        <end position="68"/>
    </location>
</feature>
<sequence>MLGPIMPSSPLLDDRIAALLAPPAKRARVPGSARLPLPAAPPPPPPPARPPAPQAAAQQQSRKAAQSRLADEAPARDVRPPPAGWDEGGVPVVVERDGGGSQDGGGDGEEGGCFALDAAPLPLDDGLTPAEIAALLPGAEASGVFEVLLPDGSALGVAVDVSADTVCYLLTPESDTLAARLRRQQMELAGQVERRIGRSVRLTVL</sequence>
<accession>A0A562PDI0</accession>
<reference evidence="3" key="2">
    <citation type="submission" date="2019-07" db="EMBL/GenBank/DDBJ databases">
        <authorList>
            <person name="Whitman W."/>
            <person name="Huntemann M."/>
            <person name="Clum A."/>
            <person name="Pillay M."/>
            <person name="Palaniappan K."/>
            <person name="Varghese N."/>
            <person name="Mikhailova N."/>
            <person name="Stamatis D."/>
            <person name="Reddy T."/>
            <person name="Daum C."/>
            <person name="Shapiro N."/>
            <person name="Ivanova N."/>
            <person name="Kyrpides N."/>
            <person name="Woyke T."/>
        </authorList>
    </citation>
    <scope>NUCLEOTIDE SEQUENCE</scope>
    <source>
        <strain evidence="3">CGMCC 1.10685</strain>
    </source>
</reference>
<reference evidence="2 5" key="3">
    <citation type="submission" date="2019-12" db="EMBL/GenBank/DDBJ databases">
        <title>Draft Genome Sequences of Six Type Strains of the Genus Massilia.</title>
        <authorList>
            <person name="Miess H."/>
            <person name="Frediansyah A."/>
            <person name="Goeker M."/>
            <person name="Gross H."/>
        </authorList>
    </citation>
    <scope>NUCLEOTIDE SEQUENCE [LARGE SCALE GENOMIC DNA]</scope>
    <source>
        <strain evidence="2 5">DSM 26639</strain>
    </source>
</reference>
<organism evidence="3 4">
    <name type="scientific">Pseudoduganella flava</name>
    <dbReference type="NCBI Taxonomy" id="871742"/>
    <lineage>
        <taxon>Bacteria</taxon>
        <taxon>Pseudomonadati</taxon>
        <taxon>Pseudomonadota</taxon>
        <taxon>Betaproteobacteria</taxon>
        <taxon>Burkholderiales</taxon>
        <taxon>Oxalobacteraceae</taxon>
        <taxon>Telluria group</taxon>
        <taxon>Pseudoduganella</taxon>
    </lineage>
</organism>
<evidence type="ECO:0000313" key="4">
    <source>
        <dbReference type="Proteomes" id="UP000315112"/>
    </source>
</evidence>
<dbReference type="EMBL" id="VLKW01000014">
    <property type="protein sequence ID" value="TWI42491.1"/>
    <property type="molecule type" value="Genomic_DNA"/>
</dbReference>
<evidence type="ECO:0000313" key="2">
    <source>
        <dbReference type="EMBL" id="QGZ42136.1"/>
    </source>
</evidence>
<dbReference type="OrthoDB" id="8760027at2"/>
<dbReference type="RefSeq" id="WP_145881311.1">
    <property type="nucleotide sequence ID" value="NZ_CP046904.1"/>
</dbReference>
<protein>
    <recommendedName>
        <fullName evidence="6">Flagellar hook-length control protein FliK</fullName>
    </recommendedName>
</protein>